<dbReference type="InterPro" id="IPR013083">
    <property type="entry name" value="Znf_RING/FYVE/PHD"/>
</dbReference>
<keyword evidence="3" id="KW-0479">Metal-binding</keyword>
<keyword evidence="4" id="KW-0863">Zinc-finger</keyword>
<protein>
    <recommendedName>
        <fullName evidence="9">RING-CH-type domain-containing protein</fullName>
    </recommendedName>
</protein>
<dbReference type="OrthoDB" id="5817083at2759"/>
<feature type="region of interest" description="Disordered" evidence="8">
    <location>
        <begin position="1"/>
        <end position="51"/>
    </location>
</feature>
<dbReference type="SMART" id="SM00744">
    <property type="entry name" value="RINGv"/>
    <property type="match status" value="1"/>
</dbReference>
<feature type="compositionally biased region" description="Polar residues" evidence="8">
    <location>
        <begin position="634"/>
        <end position="647"/>
    </location>
</feature>
<feature type="compositionally biased region" description="Polar residues" evidence="8">
    <location>
        <begin position="19"/>
        <end position="33"/>
    </location>
</feature>
<dbReference type="Gene3D" id="3.30.40.10">
    <property type="entry name" value="Zinc/RING finger domain, C3HC4 (zinc finger)"/>
    <property type="match status" value="1"/>
</dbReference>
<evidence type="ECO:0000256" key="2">
    <source>
        <dbReference type="ARBA" id="ARBA00022692"/>
    </source>
</evidence>
<dbReference type="AlphaFoldDB" id="A0A9P8ERH2"/>
<evidence type="ECO:0000256" key="3">
    <source>
        <dbReference type="ARBA" id="ARBA00022723"/>
    </source>
</evidence>
<evidence type="ECO:0000256" key="8">
    <source>
        <dbReference type="SAM" id="MobiDB-lite"/>
    </source>
</evidence>
<feature type="compositionally biased region" description="Pro residues" evidence="8">
    <location>
        <begin position="374"/>
        <end position="390"/>
    </location>
</feature>
<feature type="compositionally biased region" description="Pro residues" evidence="8">
    <location>
        <begin position="354"/>
        <end position="366"/>
    </location>
</feature>
<accession>A0A9P8ERH2</accession>
<evidence type="ECO:0000259" key="9">
    <source>
        <dbReference type="PROSITE" id="PS51292"/>
    </source>
</evidence>
<reference evidence="10" key="2">
    <citation type="submission" date="2021-08" db="EMBL/GenBank/DDBJ databases">
        <authorList>
            <person name="Gostincar C."/>
            <person name="Sun X."/>
            <person name="Song Z."/>
            <person name="Gunde-Cimerman N."/>
        </authorList>
    </citation>
    <scope>NUCLEOTIDE SEQUENCE</scope>
    <source>
        <strain evidence="10">EXF-9911</strain>
    </source>
</reference>
<evidence type="ECO:0000256" key="5">
    <source>
        <dbReference type="ARBA" id="ARBA00022833"/>
    </source>
</evidence>
<dbReference type="PROSITE" id="PS51292">
    <property type="entry name" value="ZF_RING_CH"/>
    <property type="match status" value="1"/>
</dbReference>
<feature type="region of interest" description="Disordered" evidence="8">
    <location>
        <begin position="351"/>
        <end position="394"/>
    </location>
</feature>
<evidence type="ECO:0000256" key="4">
    <source>
        <dbReference type="ARBA" id="ARBA00022771"/>
    </source>
</evidence>
<keyword evidence="7" id="KW-0472">Membrane</keyword>
<evidence type="ECO:0000313" key="10">
    <source>
        <dbReference type="EMBL" id="KAG9696665.1"/>
    </source>
</evidence>
<dbReference type="PANTHER" id="PTHR46283">
    <property type="entry name" value="E3 UBIQUITIN-PROTEIN LIGASE MARCH5"/>
    <property type="match status" value="1"/>
</dbReference>
<organism evidence="10 11">
    <name type="scientific">Aureobasidium melanogenum</name>
    <name type="common">Aureobasidium pullulans var. melanogenum</name>
    <dbReference type="NCBI Taxonomy" id="46634"/>
    <lineage>
        <taxon>Eukaryota</taxon>
        <taxon>Fungi</taxon>
        <taxon>Dikarya</taxon>
        <taxon>Ascomycota</taxon>
        <taxon>Pezizomycotina</taxon>
        <taxon>Dothideomycetes</taxon>
        <taxon>Dothideomycetidae</taxon>
        <taxon>Dothideales</taxon>
        <taxon>Saccotheciaceae</taxon>
        <taxon>Aureobasidium</taxon>
    </lineage>
</organism>
<dbReference type="SUPFAM" id="SSF57850">
    <property type="entry name" value="RING/U-box"/>
    <property type="match status" value="1"/>
</dbReference>
<feature type="compositionally biased region" description="Polar residues" evidence="8">
    <location>
        <begin position="1"/>
        <end position="12"/>
    </location>
</feature>
<feature type="compositionally biased region" description="Polar residues" evidence="8">
    <location>
        <begin position="571"/>
        <end position="592"/>
    </location>
</feature>
<dbReference type="Proteomes" id="UP000779574">
    <property type="component" value="Unassembled WGS sequence"/>
</dbReference>
<comment type="subcellular location">
    <subcellularLocation>
        <location evidence="1">Membrane</location>
        <topology evidence="1">Multi-pass membrane protein</topology>
    </subcellularLocation>
</comment>
<feature type="region of interest" description="Disordered" evidence="8">
    <location>
        <begin position="571"/>
        <end position="608"/>
    </location>
</feature>
<feature type="region of interest" description="Disordered" evidence="8">
    <location>
        <begin position="675"/>
        <end position="745"/>
    </location>
</feature>
<feature type="compositionally biased region" description="Low complexity" evidence="8">
    <location>
        <begin position="717"/>
        <end position="745"/>
    </location>
</feature>
<evidence type="ECO:0000256" key="7">
    <source>
        <dbReference type="ARBA" id="ARBA00023136"/>
    </source>
</evidence>
<dbReference type="GO" id="GO:0008270">
    <property type="term" value="F:zinc ion binding"/>
    <property type="evidence" value="ECO:0007669"/>
    <property type="project" value="UniProtKB-KW"/>
</dbReference>
<feature type="non-terminal residue" evidence="10">
    <location>
        <position position="1"/>
    </location>
</feature>
<proteinExistence type="predicted"/>
<name>A0A9P8ERH2_AURME</name>
<evidence type="ECO:0000313" key="11">
    <source>
        <dbReference type="Proteomes" id="UP000779574"/>
    </source>
</evidence>
<evidence type="ECO:0000256" key="6">
    <source>
        <dbReference type="ARBA" id="ARBA00022989"/>
    </source>
</evidence>
<reference evidence="10" key="1">
    <citation type="journal article" date="2021" name="J Fungi (Basel)">
        <title>Virulence traits and population genomics of the black yeast Aureobasidium melanogenum.</title>
        <authorList>
            <person name="Cernosa A."/>
            <person name="Sun X."/>
            <person name="Gostincar C."/>
            <person name="Fang C."/>
            <person name="Gunde-Cimerman N."/>
            <person name="Song Z."/>
        </authorList>
    </citation>
    <scope>NUCLEOTIDE SEQUENCE</scope>
    <source>
        <strain evidence="10">EXF-9911</strain>
    </source>
</reference>
<sequence>MESMSRRPSQRQNNDHSPQESSPQATSSLQESSVLVDRPSPEAPSTPQLPDDNDLKKCWICFSDESEDGPETSAWRDPCPCALVAHEACLLDWIADMESPTTRKRTLGPPAIVCPQCKSSIQLVRPRDPVVEVVRALERLAAKAVAPAALTVAFSAVVHACAVHGLYTVTSIFGPQDSRRILQPLIDNIWTSTRPIDQLRNFMQHWRLRIGLPLITPLLILSRTTLADSLLPVLPILFFATQGDTSDTLDMISWPPSASMTFAVLPYIRSAYNTYYQRVWSEREKRWLKEIQPRSGQQDADANAQVAVDAEIEAAEEDNNFEIRIDGNIWEDWAGGEDDDVLLEVQEGQAHPLNAPPLPDDAPLPPQNQNIPQQPQPPRPQQIRPPPPPQNREERLLSFSTNSLAQTIMSALLFPTIASVSGDLLTYILPRSWTTLPMSKWGMGRGRATGILQNKWGRSVVGGCLFVVVKDAVMLYVRWKMARQHQRRHVVDYDRKNKKPLLQASQAAHDTAPPARLAPSLLIESLLNACDYRPTHYSRQAAAGAAPPTEDTRQAVQDSLHLTAGFLETAQRSPRHTAQSHQPAEESPTNTMRSRHAVNQEEPPQHAEHTAALIGDSIQPVEEPLQHIEGPDTPLSSPRASNNQESEQFADHFHPSLDRSNQASLQTSDGLFVSRSQEVESDEEDGIPIKQLRPSRKRQLSPGFDSEYHEYESGRQANTAPAATTSTIASTTAAPNSAPSTCTSANAAATTSSANNMSPSTKQINRHTANDFASTATGMILYCPVPNYKTVFAQSYTIDRFYKHMEDDAHFKHFYDKSSHRCPFNCEKGFLNEFALHRHVQLRVCEEAEDLSGAIKNCSMCSATSPDALGALAYLEQSYDQVLADANSQSRCTSCNVNFPTKELFWGHLSLVSGRGDSHHMITKSRGLWYPPPTIVRAI</sequence>
<evidence type="ECO:0000256" key="1">
    <source>
        <dbReference type="ARBA" id="ARBA00004141"/>
    </source>
</evidence>
<dbReference type="InterPro" id="IPR011016">
    <property type="entry name" value="Znf_RING-CH"/>
</dbReference>
<keyword evidence="6" id="KW-1133">Transmembrane helix</keyword>
<comment type="caution">
    <text evidence="10">The sequence shown here is derived from an EMBL/GenBank/DDBJ whole genome shotgun (WGS) entry which is preliminary data.</text>
</comment>
<keyword evidence="2" id="KW-0812">Transmembrane</keyword>
<keyword evidence="5" id="KW-0862">Zinc</keyword>
<feature type="domain" description="RING-CH-type" evidence="9">
    <location>
        <begin position="50"/>
        <end position="124"/>
    </location>
</feature>
<feature type="region of interest" description="Disordered" evidence="8">
    <location>
        <begin position="626"/>
        <end position="647"/>
    </location>
</feature>
<dbReference type="GO" id="GO:0016020">
    <property type="term" value="C:membrane"/>
    <property type="evidence" value="ECO:0007669"/>
    <property type="project" value="UniProtKB-SubCell"/>
</dbReference>
<dbReference type="EMBL" id="JAHFXF010000096">
    <property type="protein sequence ID" value="KAG9696665.1"/>
    <property type="molecule type" value="Genomic_DNA"/>
</dbReference>
<gene>
    <name evidence="10" type="ORF">KCU76_g3574</name>
</gene>